<evidence type="ECO:0000313" key="3">
    <source>
        <dbReference type="EMBL" id="SDD81727.1"/>
    </source>
</evidence>
<dbReference type="InterPro" id="IPR050640">
    <property type="entry name" value="Bact_2-comp_sensor_kinase"/>
</dbReference>
<feature type="transmembrane region" description="Helical" evidence="1">
    <location>
        <begin position="167"/>
        <end position="186"/>
    </location>
</feature>
<evidence type="ECO:0000256" key="1">
    <source>
        <dbReference type="SAM" id="Phobius"/>
    </source>
</evidence>
<dbReference type="AlphaFoldDB" id="A0A1G6XWC6"/>
<feature type="transmembrane region" description="Helical" evidence="1">
    <location>
        <begin position="82"/>
        <end position="105"/>
    </location>
</feature>
<keyword evidence="1" id="KW-0812">Transmembrane</keyword>
<feature type="transmembrane region" description="Helical" evidence="1">
    <location>
        <begin position="125"/>
        <end position="146"/>
    </location>
</feature>
<name>A0A1G6XWC6_NIADE</name>
<organism evidence="3 4">
    <name type="scientific">Niabella drilacis (strain DSM 25811 / CCM 8410 / CCUG 62505 / LMG 26954 / E90)</name>
    <dbReference type="NCBI Taxonomy" id="1285928"/>
    <lineage>
        <taxon>Bacteria</taxon>
        <taxon>Pseudomonadati</taxon>
        <taxon>Bacteroidota</taxon>
        <taxon>Chitinophagia</taxon>
        <taxon>Chitinophagales</taxon>
        <taxon>Chitinophagaceae</taxon>
        <taxon>Niabella</taxon>
    </lineage>
</organism>
<gene>
    <name evidence="3" type="ORF">SAMN04487894_11420</name>
</gene>
<dbReference type="Pfam" id="PF06580">
    <property type="entry name" value="His_kinase"/>
    <property type="match status" value="1"/>
</dbReference>
<dbReference type="PANTHER" id="PTHR34220:SF7">
    <property type="entry name" value="SENSOR HISTIDINE KINASE YPDA"/>
    <property type="match status" value="1"/>
</dbReference>
<protein>
    <submittedName>
        <fullName evidence="3">Histidine kinase</fullName>
    </submittedName>
</protein>
<feature type="transmembrane region" description="Helical" evidence="1">
    <location>
        <begin position="192"/>
        <end position="216"/>
    </location>
</feature>
<feature type="transmembrane region" description="Helical" evidence="1">
    <location>
        <begin position="52"/>
        <end position="70"/>
    </location>
</feature>
<dbReference type="RefSeq" id="WP_090392001.1">
    <property type="nucleotide sequence ID" value="NZ_FMZO01000014.1"/>
</dbReference>
<keyword evidence="1" id="KW-1133">Transmembrane helix</keyword>
<dbReference type="Proteomes" id="UP000198757">
    <property type="component" value="Unassembled WGS sequence"/>
</dbReference>
<dbReference type="PANTHER" id="PTHR34220">
    <property type="entry name" value="SENSOR HISTIDINE KINASE YPDA"/>
    <property type="match status" value="1"/>
</dbReference>
<feature type="domain" description="Signal transduction histidine kinase internal region" evidence="2">
    <location>
        <begin position="300"/>
        <end position="375"/>
    </location>
</feature>
<dbReference type="GO" id="GO:0016020">
    <property type="term" value="C:membrane"/>
    <property type="evidence" value="ECO:0007669"/>
    <property type="project" value="InterPro"/>
</dbReference>
<keyword evidence="1" id="KW-0472">Membrane</keyword>
<keyword evidence="4" id="KW-1185">Reference proteome</keyword>
<accession>A0A1G6XWC6</accession>
<feature type="transmembrane region" description="Helical" evidence="1">
    <location>
        <begin position="258"/>
        <end position="281"/>
    </location>
</feature>
<proteinExistence type="predicted"/>
<dbReference type="InterPro" id="IPR010559">
    <property type="entry name" value="Sig_transdc_His_kin_internal"/>
</dbReference>
<keyword evidence="3" id="KW-0808">Transferase</keyword>
<feature type="transmembrane region" description="Helical" evidence="1">
    <location>
        <begin position="12"/>
        <end position="32"/>
    </location>
</feature>
<evidence type="ECO:0000259" key="2">
    <source>
        <dbReference type="Pfam" id="PF06580"/>
    </source>
</evidence>
<reference evidence="4" key="1">
    <citation type="submission" date="2016-10" db="EMBL/GenBank/DDBJ databases">
        <authorList>
            <person name="Varghese N."/>
            <person name="Submissions S."/>
        </authorList>
    </citation>
    <scope>NUCLEOTIDE SEQUENCE [LARGE SCALE GENOMIC DNA]</scope>
    <source>
        <strain evidence="4">DSM 25811 / CCM 8410 / LMG 26954 / E90</strain>
    </source>
</reference>
<feature type="transmembrane region" description="Helical" evidence="1">
    <location>
        <begin position="228"/>
        <end position="252"/>
    </location>
</feature>
<sequence length="491" mass="56352">MKTRSIFQKVEILIATLVAGFVIFMIATDRTFPHQQRLFEDNNVPYSFYTNYLQPWIVIVLICYLIFLFLTQYVEIKTKGFFKITLLICTYLLLAMVLSVCFTYTFAWRYGVDYYPTRRDVTVSFFSAGFAAAGLCYLFYLMYFGLKALAFSPLLKKKLREINSSRLVSIGLSVLAWLIIFIMLASNDAGPFAIILWSVVLPYALLVLYIHIYVLIPGLPVKKAWNGYYLSRIIPTILLVNFIATVFCMATINGSRAFVGVYFLLLAWTWVVVIPLSWWIYKNQKEKLGLKTALGSSEANLGFLRSQINPHFLFNALNTLYGTALQENAERTGEGIQKLGDMMRFMLHENIQDKILLVREVAYLNNYIDLQKLRTVNSPDIVIKVKIDEPVSALQISPMLLIPFVENAFKHGISLKEPSYITIGLHTQNNLLYFDVQNSIHLKAEGDPEKLKSGIGLQNVKERLLLEYPERHELVIRQTAKDFFVHLTINL</sequence>
<dbReference type="STRING" id="1285928.SAMN04487894_11420"/>
<dbReference type="EMBL" id="FMZO01000014">
    <property type="protein sequence ID" value="SDD81727.1"/>
    <property type="molecule type" value="Genomic_DNA"/>
</dbReference>
<dbReference type="OrthoDB" id="9792992at2"/>
<dbReference type="GO" id="GO:0000155">
    <property type="term" value="F:phosphorelay sensor kinase activity"/>
    <property type="evidence" value="ECO:0007669"/>
    <property type="project" value="InterPro"/>
</dbReference>
<evidence type="ECO:0000313" key="4">
    <source>
        <dbReference type="Proteomes" id="UP000198757"/>
    </source>
</evidence>
<keyword evidence="3" id="KW-0418">Kinase</keyword>